<protein>
    <submittedName>
        <fullName evidence="2">OsmC family protein</fullName>
    </submittedName>
</protein>
<accession>A0ABS3YWW9</accession>
<name>A0ABS3YWW9_9BACT</name>
<dbReference type="InterPro" id="IPR003718">
    <property type="entry name" value="OsmC/Ohr_fam"/>
</dbReference>
<dbReference type="SUPFAM" id="SSF82784">
    <property type="entry name" value="OsmC-like"/>
    <property type="match status" value="1"/>
</dbReference>
<dbReference type="RefSeq" id="WP_209140434.1">
    <property type="nucleotide sequence ID" value="NZ_JAGHKO010000004.1"/>
</dbReference>
<evidence type="ECO:0000313" key="2">
    <source>
        <dbReference type="EMBL" id="MBO9202388.1"/>
    </source>
</evidence>
<feature type="region of interest" description="Disordered" evidence="1">
    <location>
        <begin position="150"/>
        <end position="171"/>
    </location>
</feature>
<evidence type="ECO:0000313" key="3">
    <source>
        <dbReference type="Proteomes" id="UP000677244"/>
    </source>
</evidence>
<dbReference type="Pfam" id="PF02566">
    <property type="entry name" value="OsmC"/>
    <property type="match status" value="1"/>
</dbReference>
<dbReference type="Gene3D" id="3.30.300.20">
    <property type="match status" value="1"/>
</dbReference>
<dbReference type="PANTHER" id="PTHR39624:SF2">
    <property type="entry name" value="OSMC-LIKE PROTEIN"/>
    <property type="match status" value="1"/>
</dbReference>
<dbReference type="InterPro" id="IPR015946">
    <property type="entry name" value="KH_dom-like_a/b"/>
</dbReference>
<feature type="compositionally biased region" description="Polar residues" evidence="1">
    <location>
        <begin position="153"/>
        <end position="171"/>
    </location>
</feature>
<comment type="caution">
    <text evidence="2">The sequence shown here is derived from an EMBL/GenBank/DDBJ whole genome shotgun (WGS) entry which is preliminary data.</text>
</comment>
<organism evidence="2 3">
    <name type="scientific">Niastella soli</name>
    <dbReference type="NCBI Taxonomy" id="2821487"/>
    <lineage>
        <taxon>Bacteria</taxon>
        <taxon>Pseudomonadati</taxon>
        <taxon>Bacteroidota</taxon>
        <taxon>Chitinophagia</taxon>
        <taxon>Chitinophagales</taxon>
        <taxon>Chitinophagaceae</taxon>
        <taxon>Niastella</taxon>
    </lineage>
</organism>
<reference evidence="2 3" key="1">
    <citation type="submission" date="2021-03" db="EMBL/GenBank/DDBJ databases">
        <title>Assistant Professor.</title>
        <authorList>
            <person name="Huq M.A."/>
        </authorList>
    </citation>
    <scope>NUCLEOTIDE SEQUENCE [LARGE SCALE GENOMIC DNA]</scope>
    <source>
        <strain evidence="2 3">MAH-29</strain>
    </source>
</reference>
<dbReference type="InterPro" id="IPR036102">
    <property type="entry name" value="OsmC/Ohrsf"/>
</dbReference>
<dbReference type="Proteomes" id="UP000677244">
    <property type="component" value="Unassembled WGS sequence"/>
</dbReference>
<dbReference type="PANTHER" id="PTHR39624">
    <property type="entry name" value="PROTEIN INVOLVED IN RIMO-MEDIATED BETA-METHYLTHIOLATION OF RIBOSOMAL PROTEIN S12 YCAO"/>
    <property type="match status" value="1"/>
</dbReference>
<sequence>MIHKKKTVRLFPKDITGDLVKDRQEIIINWRSGQLVLDEPPFNGGKDIGPDPFTTVLSGLVGCTLTTLRMYINKKGWDITDIHCSVNIWQETEPFKTSIFRTVTFGQLVTDEQKEKLLWIAKNCPVARLLQGEIVIDTYLSDDAGVPAGTGNYPPSNAEPTHISENYPSQL</sequence>
<keyword evidence="3" id="KW-1185">Reference proteome</keyword>
<dbReference type="EMBL" id="JAGHKO010000004">
    <property type="protein sequence ID" value="MBO9202388.1"/>
    <property type="molecule type" value="Genomic_DNA"/>
</dbReference>
<proteinExistence type="predicted"/>
<gene>
    <name evidence="2" type="ORF">J7I42_19030</name>
</gene>
<evidence type="ECO:0000256" key="1">
    <source>
        <dbReference type="SAM" id="MobiDB-lite"/>
    </source>
</evidence>